<comment type="caution">
    <text evidence="2">The sequence shown here is derived from an EMBL/GenBank/DDBJ whole genome shotgun (WGS) entry which is preliminary data.</text>
</comment>
<evidence type="ECO:0000313" key="3">
    <source>
        <dbReference type="Proteomes" id="UP000322234"/>
    </source>
</evidence>
<dbReference type="EMBL" id="VBQZ03000402">
    <property type="protein sequence ID" value="MXQ99276.1"/>
    <property type="molecule type" value="Genomic_DNA"/>
</dbReference>
<feature type="compositionally biased region" description="Low complexity" evidence="1">
    <location>
        <begin position="48"/>
        <end position="57"/>
    </location>
</feature>
<dbReference type="Proteomes" id="UP000322234">
    <property type="component" value="Unassembled WGS sequence"/>
</dbReference>
<accession>A0A6B0SGY7</accession>
<dbReference type="AlphaFoldDB" id="A0A6B0SGY7"/>
<evidence type="ECO:0000313" key="2">
    <source>
        <dbReference type="EMBL" id="MXQ99276.1"/>
    </source>
</evidence>
<feature type="compositionally biased region" description="Low complexity" evidence="1">
    <location>
        <begin position="99"/>
        <end position="108"/>
    </location>
</feature>
<organism evidence="2 3">
    <name type="scientific">Bos mutus</name>
    <name type="common">wild yak</name>
    <dbReference type="NCBI Taxonomy" id="72004"/>
    <lineage>
        <taxon>Eukaryota</taxon>
        <taxon>Metazoa</taxon>
        <taxon>Chordata</taxon>
        <taxon>Craniata</taxon>
        <taxon>Vertebrata</taxon>
        <taxon>Euteleostomi</taxon>
        <taxon>Mammalia</taxon>
        <taxon>Eutheria</taxon>
        <taxon>Laurasiatheria</taxon>
        <taxon>Artiodactyla</taxon>
        <taxon>Ruminantia</taxon>
        <taxon>Pecora</taxon>
        <taxon>Bovidae</taxon>
        <taxon>Bovinae</taxon>
        <taxon>Bos</taxon>
    </lineage>
</organism>
<sequence>MNVGLLDRGVWGGISDLLGDLSALSSYEDALAEAVYEEPDYLMTQKEGLLGSPGLLSDGEDNNDSTSAPGDLSALSSYEDALAEAVYEEPDYLMTQKEGLLGSPGLLSDGEDNNDSTSAPEVPDQRTVALGEDYDDGEEAPVTGAPPHSQGSEEEALPEKEDGMRSQTGSSLNVSREEADPEEGEQSPCLLQGEKGDPGYDDVELRVLGTSTVAFL</sequence>
<keyword evidence="3" id="KW-1185">Reference proteome</keyword>
<evidence type="ECO:0000256" key="1">
    <source>
        <dbReference type="SAM" id="MobiDB-lite"/>
    </source>
</evidence>
<name>A0A6B0SGY7_9CETA</name>
<feature type="compositionally biased region" description="Polar residues" evidence="1">
    <location>
        <begin position="165"/>
        <end position="174"/>
    </location>
</feature>
<gene>
    <name evidence="2" type="ORF">E5288_WYG013445</name>
</gene>
<feature type="region of interest" description="Disordered" evidence="1">
    <location>
        <begin position="99"/>
        <end position="200"/>
    </location>
</feature>
<protein>
    <submittedName>
        <fullName evidence="2">Uncharacterized protein</fullName>
    </submittedName>
</protein>
<reference evidence="2" key="1">
    <citation type="submission" date="2019-10" db="EMBL/GenBank/DDBJ databases">
        <title>The sequence and de novo assembly of the wild yak genome.</title>
        <authorList>
            <person name="Liu Y."/>
        </authorList>
    </citation>
    <scope>NUCLEOTIDE SEQUENCE [LARGE SCALE GENOMIC DNA]</scope>
    <source>
        <strain evidence="2">WY2019</strain>
    </source>
</reference>
<feature type="region of interest" description="Disordered" evidence="1">
    <location>
        <begin position="48"/>
        <end position="73"/>
    </location>
</feature>
<proteinExistence type="predicted"/>